<evidence type="ECO:0000313" key="3">
    <source>
        <dbReference type="Proteomes" id="UP000565441"/>
    </source>
</evidence>
<protein>
    <submittedName>
        <fullName evidence="2">Uncharacterized protein</fullName>
    </submittedName>
</protein>
<dbReference type="EMBL" id="JAACJP010000017">
    <property type="protein sequence ID" value="KAF5379014.1"/>
    <property type="molecule type" value="Genomic_DNA"/>
</dbReference>
<feature type="compositionally biased region" description="Polar residues" evidence="1">
    <location>
        <begin position="12"/>
        <end position="23"/>
    </location>
</feature>
<comment type="caution">
    <text evidence="2">The sequence shown here is derived from an EMBL/GenBank/DDBJ whole genome shotgun (WGS) entry which is preliminary data.</text>
</comment>
<dbReference type="Proteomes" id="UP000565441">
    <property type="component" value="Unassembled WGS sequence"/>
</dbReference>
<accession>A0A8H5M398</accession>
<organism evidence="2 3">
    <name type="scientific">Tricholomella constricta</name>
    <dbReference type="NCBI Taxonomy" id="117010"/>
    <lineage>
        <taxon>Eukaryota</taxon>
        <taxon>Fungi</taxon>
        <taxon>Dikarya</taxon>
        <taxon>Basidiomycota</taxon>
        <taxon>Agaricomycotina</taxon>
        <taxon>Agaricomycetes</taxon>
        <taxon>Agaricomycetidae</taxon>
        <taxon>Agaricales</taxon>
        <taxon>Tricholomatineae</taxon>
        <taxon>Lyophyllaceae</taxon>
        <taxon>Tricholomella</taxon>
    </lineage>
</organism>
<dbReference type="OrthoDB" id="3236341at2759"/>
<sequence>MHNLADLHDINIDSSPPISPLASQSVLPTHQLSDTPLANQSGEDDQDLLSDSDQLLSTELTSLPGIAFQMTPGPTSTSRKRPGEDLTQFSELVAREKKLKADEKTALLKFTKRSEAERSVIMYSEVLQLTSFMRTLTPPEVVFSIPEGLKKRIDNACFESLTEHSAAAYVTNDVPVNVVVAKLKESSFVEKITRDDKGAWDAVTSRVRAKLSDQRYLIKTAILESMFASKPKKKKGNLVEPWVPVPRESPLTILDTCVAVVNVHKAAKVKTSVELCVRVAFLRHILHKFPTIADYWELIDRELASARSKHTEPKHLSKFFVKVLEMDKKEFGEVEISNE</sequence>
<evidence type="ECO:0000256" key="1">
    <source>
        <dbReference type="SAM" id="MobiDB-lite"/>
    </source>
</evidence>
<dbReference type="AlphaFoldDB" id="A0A8H5M398"/>
<proteinExistence type="predicted"/>
<keyword evidence="3" id="KW-1185">Reference proteome</keyword>
<feature type="compositionally biased region" description="Basic and acidic residues" evidence="1">
    <location>
        <begin position="1"/>
        <end position="11"/>
    </location>
</feature>
<feature type="region of interest" description="Disordered" evidence="1">
    <location>
        <begin position="1"/>
        <end position="23"/>
    </location>
</feature>
<name>A0A8H5M398_9AGAR</name>
<evidence type="ECO:0000313" key="2">
    <source>
        <dbReference type="EMBL" id="KAF5379014.1"/>
    </source>
</evidence>
<reference evidence="2 3" key="1">
    <citation type="journal article" date="2020" name="ISME J.">
        <title>Uncovering the hidden diversity of litter-decomposition mechanisms in mushroom-forming fungi.</title>
        <authorList>
            <person name="Floudas D."/>
            <person name="Bentzer J."/>
            <person name="Ahren D."/>
            <person name="Johansson T."/>
            <person name="Persson P."/>
            <person name="Tunlid A."/>
        </authorList>
    </citation>
    <scope>NUCLEOTIDE SEQUENCE [LARGE SCALE GENOMIC DNA]</scope>
    <source>
        <strain evidence="2 3">CBS 661.87</strain>
    </source>
</reference>
<gene>
    <name evidence="2" type="ORF">D9615_006051</name>
</gene>